<dbReference type="GeneID" id="18935375"/>
<evidence type="ECO:0000313" key="2">
    <source>
        <dbReference type="EMBL" id="EGG03724.1"/>
    </source>
</evidence>
<feature type="compositionally biased region" description="Basic and acidic residues" evidence="1">
    <location>
        <begin position="326"/>
        <end position="342"/>
    </location>
</feature>
<protein>
    <submittedName>
        <fullName evidence="2">Uncharacterized protein</fullName>
    </submittedName>
</protein>
<dbReference type="Proteomes" id="UP000001072">
    <property type="component" value="Unassembled WGS sequence"/>
</dbReference>
<feature type="region of interest" description="Disordered" evidence="1">
    <location>
        <begin position="277"/>
        <end position="410"/>
    </location>
</feature>
<dbReference type="EMBL" id="GL883123">
    <property type="protein sequence ID" value="EGG03724.1"/>
    <property type="molecule type" value="Genomic_DNA"/>
</dbReference>
<evidence type="ECO:0000313" key="3">
    <source>
        <dbReference type="Proteomes" id="UP000001072"/>
    </source>
</evidence>
<organism evidence="3">
    <name type="scientific">Melampsora larici-populina (strain 98AG31 / pathotype 3-4-7)</name>
    <name type="common">Poplar leaf rust fungus</name>
    <dbReference type="NCBI Taxonomy" id="747676"/>
    <lineage>
        <taxon>Eukaryota</taxon>
        <taxon>Fungi</taxon>
        <taxon>Dikarya</taxon>
        <taxon>Basidiomycota</taxon>
        <taxon>Pucciniomycotina</taxon>
        <taxon>Pucciniomycetes</taxon>
        <taxon>Pucciniales</taxon>
        <taxon>Melampsoraceae</taxon>
        <taxon>Melampsora</taxon>
    </lineage>
</organism>
<name>F4RV56_MELLP</name>
<keyword evidence="3" id="KW-1185">Reference proteome</keyword>
<dbReference type="VEuPathDB" id="FungiDB:MELLADRAFT_89933"/>
<feature type="compositionally biased region" description="Low complexity" evidence="1">
    <location>
        <begin position="353"/>
        <end position="363"/>
    </location>
</feature>
<dbReference type="RefSeq" id="XP_007413171.1">
    <property type="nucleotide sequence ID" value="XM_007413109.1"/>
</dbReference>
<gene>
    <name evidence="2" type="ORF">MELLADRAFT_89933</name>
</gene>
<dbReference type="InParanoid" id="F4RV56"/>
<proteinExistence type="predicted"/>
<dbReference type="HOGENOM" id="CLU_059215_0_0_1"/>
<reference evidence="3" key="1">
    <citation type="journal article" date="2011" name="Proc. Natl. Acad. Sci. U.S.A.">
        <title>Obligate biotrophy features unraveled by the genomic analysis of rust fungi.</title>
        <authorList>
            <person name="Duplessis S."/>
            <person name="Cuomo C.A."/>
            <person name="Lin Y.-C."/>
            <person name="Aerts A."/>
            <person name="Tisserant E."/>
            <person name="Veneault-Fourrey C."/>
            <person name="Joly D.L."/>
            <person name="Hacquard S."/>
            <person name="Amselem J."/>
            <person name="Cantarel B.L."/>
            <person name="Chiu R."/>
            <person name="Coutinho P.M."/>
            <person name="Feau N."/>
            <person name="Field M."/>
            <person name="Frey P."/>
            <person name="Gelhaye E."/>
            <person name="Goldberg J."/>
            <person name="Grabherr M.G."/>
            <person name="Kodira C.D."/>
            <person name="Kohler A."/>
            <person name="Kuees U."/>
            <person name="Lindquist E.A."/>
            <person name="Lucas S.M."/>
            <person name="Mago R."/>
            <person name="Mauceli E."/>
            <person name="Morin E."/>
            <person name="Murat C."/>
            <person name="Pangilinan J.L."/>
            <person name="Park R."/>
            <person name="Pearson M."/>
            <person name="Quesneville H."/>
            <person name="Rouhier N."/>
            <person name="Sakthikumar S."/>
            <person name="Salamov A.A."/>
            <person name="Schmutz J."/>
            <person name="Selles B."/>
            <person name="Shapiro H."/>
            <person name="Tanguay P."/>
            <person name="Tuskan G.A."/>
            <person name="Henrissat B."/>
            <person name="Van de Peer Y."/>
            <person name="Rouze P."/>
            <person name="Ellis J.G."/>
            <person name="Dodds P.N."/>
            <person name="Schein J.E."/>
            <person name="Zhong S."/>
            <person name="Hamelin R.C."/>
            <person name="Grigoriev I.V."/>
            <person name="Szabo L.J."/>
            <person name="Martin F."/>
        </authorList>
    </citation>
    <scope>NUCLEOTIDE SEQUENCE [LARGE SCALE GENOMIC DNA]</scope>
    <source>
        <strain evidence="3">98AG31 / pathotype 3-4-7</strain>
    </source>
</reference>
<dbReference type="KEGG" id="mlr:MELLADRAFT_89933"/>
<dbReference type="OrthoDB" id="3366231at2759"/>
<sequence>MHLMPATLSLISRRDSGTPVELRHKRRPTLATLGQAATAQVYGIHAQTLYNHRHCRTMSTGSNAPVKKSHPFNISGVVEVSEILAPLNGQKFTYRNATVSITCNGLNDNNEREYDGILTGYSTAEHEVLDEHCYSIKGRMLPSSETADFQIYFDPVHKIDVGDSDTFAGTLHNNTAASGFGIVGAKAEIPDVESDSAVLVFVMKHTDYRPENKSTVKFEVEYRMRPTPNLKKTQGLVQEGKETLVHGYIVDWSEEHHRWIVDQVTGLNVGSGHQVVSKKKVGTGSQVTATGRVKPANPIKPVPATPKKRAAPATKAKARAANQAKAKPDIDQGKEAELKQEELPLPQPKKHAAAVNKGKARAAPQVELDDEVGEDFFDDDLGDDIEPPQQGSSTGLGTKAGRQPKRARAS</sequence>
<feature type="compositionally biased region" description="Acidic residues" evidence="1">
    <location>
        <begin position="367"/>
        <end position="386"/>
    </location>
</feature>
<accession>F4RV56</accession>
<evidence type="ECO:0000256" key="1">
    <source>
        <dbReference type="SAM" id="MobiDB-lite"/>
    </source>
</evidence>
<dbReference type="AlphaFoldDB" id="F4RV56"/>
<feature type="compositionally biased region" description="Low complexity" evidence="1">
    <location>
        <begin position="311"/>
        <end position="325"/>
    </location>
</feature>